<feature type="transmembrane region" description="Helical" evidence="5">
    <location>
        <begin position="54"/>
        <end position="75"/>
    </location>
</feature>
<dbReference type="PANTHER" id="PTHR37422">
    <property type="entry name" value="TEICHURONIC ACID BIOSYNTHESIS PROTEIN TUAE"/>
    <property type="match status" value="1"/>
</dbReference>
<dbReference type="PANTHER" id="PTHR37422:SF13">
    <property type="entry name" value="LIPOPOLYSACCHARIDE BIOSYNTHESIS PROTEIN PA4999-RELATED"/>
    <property type="match status" value="1"/>
</dbReference>
<evidence type="ECO:0000256" key="5">
    <source>
        <dbReference type="SAM" id="Phobius"/>
    </source>
</evidence>
<name>A0A7G9L4K5_9SPHN</name>
<evidence type="ECO:0000313" key="8">
    <source>
        <dbReference type="Proteomes" id="UP000515861"/>
    </source>
</evidence>
<evidence type="ECO:0000256" key="1">
    <source>
        <dbReference type="ARBA" id="ARBA00004141"/>
    </source>
</evidence>
<feature type="transmembrane region" description="Helical" evidence="5">
    <location>
        <begin position="141"/>
        <end position="162"/>
    </location>
</feature>
<feature type="transmembrane region" description="Helical" evidence="5">
    <location>
        <begin position="7"/>
        <end position="24"/>
    </location>
</feature>
<feature type="transmembrane region" description="Helical" evidence="5">
    <location>
        <begin position="30"/>
        <end position="47"/>
    </location>
</feature>
<dbReference type="EMBL" id="CP060697">
    <property type="protein sequence ID" value="QNM83554.1"/>
    <property type="molecule type" value="Genomic_DNA"/>
</dbReference>
<dbReference type="Pfam" id="PF04932">
    <property type="entry name" value="Wzy_C"/>
    <property type="match status" value="1"/>
</dbReference>
<dbReference type="RefSeq" id="WP_187480509.1">
    <property type="nucleotide sequence ID" value="NZ_CP060697.1"/>
</dbReference>
<keyword evidence="8" id="KW-1185">Reference proteome</keyword>
<evidence type="ECO:0000259" key="6">
    <source>
        <dbReference type="Pfam" id="PF04932"/>
    </source>
</evidence>
<sequence length="447" mass="46557">MSRLRSWIVPAYLLLAIILGGSAQGVWGNLALQLIGIALIGFCAAFQPAPSGPWLARLPVMLLMAALVVIAVQLVPLPPGVWTGLPGRGAIVEGFRVLGQPLPSLPLSLAPYQTLVTAFWLIPPIAVFVGVRNLAPEPRRIAIAIVGGTVLAILLGAVQAGGGEGGPAYPYANSSVGAVGFFANRNHMATLLLVAIPAGAALLGTSKSDRRSSAGRYGIGIALLLLLLVAIALNGSLAVYLLALPILLASVTLLPAAAAWRRFALPVTAVALVAGIAVLATRPVSVLQDRETSRSVDSRSQIWATTNRAIADSFPAGTGLGTFEQVYRQYEDPAQVTPSYVNHAHNDYLELVLELGLAGLILMAVFVGWWAFASVRVWTSQLSAPFARAATIASAAILVHSVVDFPARTAAIACILAACIALIAGQFRPAATAQPGQRRSARHVSLG</sequence>
<comment type="subcellular location">
    <subcellularLocation>
        <location evidence="1">Membrane</location>
        <topology evidence="1">Multi-pass membrane protein</topology>
    </subcellularLocation>
</comment>
<dbReference type="InterPro" id="IPR007016">
    <property type="entry name" value="O-antigen_ligase-rel_domated"/>
</dbReference>
<keyword evidence="7" id="KW-0436">Ligase</keyword>
<gene>
    <name evidence="7" type="ORF">H8M03_04280</name>
</gene>
<feature type="domain" description="O-antigen ligase-related" evidence="6">
    <location>
        <begin position="223"/>
        <end position="363"/>
    </location>
</feature>
<dbReference type="InterPro" id="IPR051533">
    <property type="entry name" value="WaaL-like"/>
</dbReference>
<keyword evidence="2 5" id="KW-0812">Transmembrane</keyword>
<keyword evidence="3 5" id="KW-1133">Transmembrane helix</keyword>
<evidence type="ECO:0000256" key="3">
    <source>
        <dbReference type="ARBA" id="ARBA00022989"/>
    </source>
</evidence>
<feature type="transmembrane region" description="Helical" evidence="5">
    <location>
        <begin position="351"/>
        <end position="373"/>
    </location>
</feature>
<dbReference type="GO" id="GO:0016020">
    <property type="term" value="C:membrane"/>
    <property type="evidence" value="ECO:0007669"/>
    <property type="project" value="UniProtKB-SubCell"/>
</dbReference>
<feature type="transmembrane region" description="Helical" evidence="5">
    <location>
        <begin position="409"/>
        <end position="430"/>
    </location>
</feature>
<protein>
    <submittedName>
        <fullName evidence="7">O-antigen ligase family protein</fullName>
    </submittedName>
</protein>
<feature type="transmembrane region" description="Helical" evidence="5">
    <location>
        <begin position="215"/>
        <end position="233"/>
    </location>
</feature>
<evidence type="ECO:0000313" key="7">
    <source>
        <dbReference type="EMBL" id="QNM83554.1"/>
    </source>
</evidence>
<dbReference type="Proteomes" id="UP000515861">
    <property type="component" value="Chromosome"/>
</dbReference>
<evidence type="ECO:0000256" key="4">
    <source>
        <dbReference type="ARBA" id="ARBA00023136"/>
    </source>
</evidence>
<dbReference type="KEGG" id="ssau:H8M03_04280"/>
<keyword evidence="4 5" id="KW-0472">Membrane</keyword>
<reference evidence="7 8" key="1">
    <citation type="submission" date="2020-08" db="EMBL/GenBank/DDBJ databases">
        <title>Sphingomonas sp. sand1-3 16S ribosomal RNA gene Genome sequencing and assembly.</title>
        <authorList>
            <person name="Kang M."/>
        </authorList>
    </citation>
    <scope>NUCLEOTIDE SEQUENCE [LARGE SCALE GENOMIC DNA]</scope>
    <source>
        <strain evidence="8">sand1-3</strain>
    </source>
</reference>
<proteinExistence type="predicted"/>
<dbReference type="GO" id="GO:0016874">
    <property type="term" value="F:ligase activity"/>
    <property type="evidence" value="ECO:0007669"/>
    <property type="project" value="UniProtKB-KW"/>
</dbReference>
<accession>A0A7G9L4K5</accession>
<feature type="transmembrane region" description="Helical" evidence="5">
    <location>
        <begin position="110"/>
        <end position="129"/>
    </location>
</feature>
<evidence type="ECO:0000256" key="2">
    <source>
        <dbReference type="ARBA" id="ARBA00022692"/>
    </source>
</evidence>
<dbReference type="AlphaFoldDB" id="A0A7G9L4K5"/>
<feature type="transmembrane region" description="Helical" evidence="5">
    <location>
        <begin position="263"/>
        <end position="281"/>
    </location>
</feature>
<organism evidence="7 8">
    <name type="scientific">Sphingomonas sabuli</name>
    <dbReference type="NCBI Taxonomy" id="2764186"/>
    <lineage>
        <taxon>Bacteria</taxon>
        <taxon>Pseudomonadati</taxon>
        <taxon>Pseudomonadota</taxon>
        <taxon>Alphaproteobacteria</taxon>
        <taxon>Sphingomonadales</taxon>
        <taxon>Sphingomonadaceae</taxon>
        <taxon>Sphingomonas</taxon>
    </lineage>
</organism>
<feature type="transmembrane region" description="Helical" evidence="5">
    <location>
        <begin position="182"/>
        <end position="203"/>
    </location>
</feature>